<dbReference type="Pfam" id="PF00023">
    <property type="entry name" value="Ank"/>
    <property type="match status" value="1"/>
</dbReference>
<dbReference type="Pfam" id="PF12796">
    <property type="entry name" value="Ank_2"/>
    <property type="match status" value="2"/>
</dbReference>
<evidence type="ECO:0000313" key="6">
    <source>
        <dbReference type="EMBL" id="KAK7090405.1"/>
    </source>
</evidence>
<evidence type="ECO:0000256" key="1">
    <source>
        <dbReference type="ARBA" id="ARBA00022737"/>
    </source>
</evidence>
<evidence type="ECO:0000256" key="2">
    <source>
        <dbReference type="ARBA" id="ARBA00023043"/>
    </source>
</evidence>
<dbReference type="SUPFAM" id="SSF48403">
    <property type="entry name" value="Ankyrin repeat"/>
    <property type="match status" value="1"/>
</dbReference>
<dbReference type="SMART" id="SM00248">
    <property type="entry name" value="ANK"/>
    <property type="match status" value="8"/>
</dbReference>
<feature type="region of interest" description="Disordered" evidence="5">
    <location>
        <begin position="337"/>
        <end position="381"/>
    </location>
</feature>
<dbReference type="PANTHER" id="PTHR24201:SF2">
    <property type="entry name" value="ANKYRIN REPEAT DOMAIN-CONTAINING PROTEIN 42"/>
    <property type="match status" value="1"/>
</dbReference>
<feature type="region of interest" description="Disordered" evidence="5">
    <location>
        <begin position="472"/>
        <end position="492"/>
    </location>
</feature>
<dbReference type="PRINTS" id="PR01415">
    <property type="entry name" value="ANKYRIN"/>
</dbReference>
<organism evidence="6 7">
    <name type="scientific">Littorina saxatilis</name>
    <dbReference type="NCBI Taxonomy" id="31220"/>
    <lineage>
        <taxon>Eukaryota</taxon>
        <taxon>Metazoa</taxon>
        <taxon>Spiralia</taxon>
        <taxon>Lophotrochozoa</taxon>
        <taxon>Mollusca</taxon>
        <taxon>Gastropoda</taxon>
        <taxon>Caenogastropoda</taxon>
        <taxon>Littorinimorpha</taxon>
        <taxon>Littorinoidea</taxon>
        <taxon>Littorinidae</taxon>
        <taxon>Littorina</taxon>
    </lineage>
</organism>
<dbReference type="AlphaFoldDB" id="A0AAN9ANZ6"/>
<feature type="repeat" description="ANK" evidence="3">
    <location>
        <begin position="279"/>
        <end position="311"/>
    </location>
</feature>
<dbReference type="InterPro" id="IPR002110">
    <property type="entry name" value="Ankyrin_rpt"/>
</dbReference>
<name>A0AAN9ANZ6_9CAEN</name>
<feature type="coiled-coil region" evidence="4">
    <location>
        <begin position="424"/>
        <end position="465"/>
    </location>
</feature>
<keyword evidence="7" id="KW-1185">Reference proteome</keyword>
<keyword evidence="2 3" id="KW-0040">ANK repeat</keyword>
<dbReference type="EMBL" id="JBAMIC010000024">
    <property type="protein sequence ID" value="KAK7090405.1"/>
    <property type="molecule type" value="Genomic_DNA"/>
</dbReference>
<sequence>MPVMNGRGYQSIHDAVRSSDVLRLEAMVKNGASINEVEDRDKFTPVHTACNIGALECLHWLLWHSADATVTTPRGWTPAHIAAIRGQEGCLQALSSNGVSMSTKDARGSTPIHLACAHGHSFSVQTLLRCGVDVNAVDKSKWTGVHVSAYHGRLGCLQLLLKWGARYDDVDCNGNTPAHLAAMEGHLPCLKFLVSSEGAPDHTLGARNDHGETPRDLAQQFYKENILEYIDHVTHEMDHPEEAENLAFPAHLAAYNGELDHLRVLVENGVVNINERDDKGSTLAHKAAGQGHLHILQWLVEMGADVEITNNAGETPRDIARRFAHLACVKLLGGDPEEETSVVKGSDEEDEDDDDDDDVTSAGFRRRGGRKKKDSSDAKGRAKLRVDELERLLEIAKKNFVQMGGSLSEDRRRIREMRDKDHTISELEAQLDYERLRREKLEAQLDQYRREISYLNSQMENMQLQESDEELVLPAKKKKPKKKSHDDGGVFIKRNFTVPKKGSRFKIV</sequence>
<evidence type="ECO:0000256" key="5">
    <source>
        <dbReference type="SAM" id="MobiDB-lite"/>
    </source>
</evidence>
<dbReference type="PROSITE" id="PS50088">
    <property type="entry name" value="ANK_REPEAT"/>
    <property type="match status" value="5"/>
</dbReference>
<feature type="repeat" description="ANK" evidence="3">
    <location>
        <begin position="173"/>
        <end position="195"/>
    </location>
</feature>
<dbReference type="PROSITE" id="PS50297">
    <property type="entry name" value="ANK_REP_REGION"/>
    <property type="match status" value="4"/>
</dbReference>
<dbReference type="PANTHER" id="PTHR24201">
    <property type="entry name" value="ANK_REP_REGION DOMAIN-CONTAINING PROTEIN"/>
    <property type="match status" value="1"/>
</dbReference>
<reference evidence="6 7" key="1">
    <citation type="submission" date="2024-02" db="EMBL/GenBank/DDBJ databases">
        <title>Chromosome-scale genome assembly of the rough periwinkle Littorina saxatilis.</title>
        <authorList>
            <person name="De Jode A."/>
            <person name="Faria R."/>
            <person name="Formenti G."/>
            <person name="Sims Y."/>
            <person name="Smith T.P."/>
            <person name="Tracey A."/>
            <person name="Wood J.M.D."/>
            <person name="Zagrodzka Z.B."/>
            <person name="Johannesson K."/>
            <person name="Butlin R.K."/>
            <person name="Leder E.H."/>
        </authorList>
    </citation>
    <scope>NUCLEOTIDE SEQUENCE [LARGE SCALE GENOMIC DNA]</scope>
    <source>
        <strain evidence="6">Snail1</strain>
        <tissue evidence="6">Muscle</tissue>
    </source>
</reference>
<feature type="repeat" description="ANK" evidence="3">
    <location>
        <begin position="107"/>
        <end position="139"/>
    </location>
</feature>
<protein>
    <recommendedName>
        <fullName evidence="8">Ankyrin repeat domain-containing protein 42</fullName>
    </recommendedName>
</protein>
<dbReference type="Gene3D" id="1.25.40.20">
    <property type="entry name" value="Ankyrin repeat-containing domain"/>
    <property type="match status" value="2"/>
</dbReference>
<dbReference type="InterPro" id="IPR050776">
    <property type="entry name" value="Ank_Repeat/CDKN_Inhibitor"/>
</dbReference>
<keyword evidence="4" id="KW-0175">Coiled coil</keyword>
<dbReference type="Pfam" id="PF13637">
    <property type="entry name" value="Ank_4"/>
    <property type="match status" value="1"/>
</dbReference>
<comment type="caution">
    <text evidence="6">The sequence shown here is derived from an EMBL/GenBank/DDBJ whole genome shotgun (WGS) entry which is preliminary data.</text>
</comment>
<proteinExistence type="predicted"/>
<accession>A0AAN9ANZ6</accession>
<keyword evidence="1" id="KW-0677">Repeat</keyword>
<evidence type="ECO:0008006" key="8">
    <source>
        <dbReference type="Google" id="ProtNLM"/>
    </source>
</evidence>
<dbReference type="InterPro" id="IPR036770">
    <property type="entry name" value="Ankyrin_rpt-contain_sf"/>
</dbReference>
<feature type="repeat" description="ANK" evidence="3">
    <location>
        <begin position="74"/>
        <end position="106"/>
    </location>
</feature>
<feature type="compositionally biased region" description="Basic residues" evidence="5">
    <location>
        <begin position="364"/>
        <end position="373"/>
    </location>
</feature>
<feature type="repeat" description="ANK" evidence="3">
    <location>
        <begin position="7"/>
        <end position="39"/>
    </location>
</feature>
<evidence type="ECO:0000313" key="7">
    <source>
        <dbReference type="Proteomes" id="UP001374579"/>
    </source>
</evidence>
<gene>
    <name evidence="6" type="ORF">V1264_010206</name>
</gene>
<feature type="compositionally biased region" description="Acidic residues" evidence="5">
    <location>
        <begin position="347"/>
        <end position="359"/>
    </location>
</feature>
<evidence type="ECO:0000256" key="4">
    <source>
        <dbReference type="SAM" id="Coils"/>
    </source>
</evidence>
<evidence type="ECO:0000256" key="3">
    <source>
        <dbReference type="PROSITE-ProRule" id="PRU00023"/>
    </source>
</evidence>
<dbReference type="Proteomes" id="UP001374579">
    <property type="component" value="Unassembled WGS sequence"/>
</dbReference>